<dbReference type="EMBL" id="CP019605">
    <property type="protein sequence ID" value="AQP44227.1"/>
    <property type="molecule type" value="Genomic_DNA"/>
</dbReference>
<dbReference type="PANTHER" id="PTHR43519:SF1">
    <property type="entry name" value="ATP-DEPENDENT RNA HELICASE HRPB"/>
    <property type="match status" value="1"/>
</dbReference>
<dbReference type="Proteomes" id="UP000188324">
    <property type="component" value="Chromosome"/>
</dbReference>
<evidence type="ECO:0000313" key="2">
    <source>
        <dbReference type="Proteomes" id="UP000188324"/>
    </source>
</evidence>
<dbReference type="InterPro" id="IPR014001">
    <property type="entry name" value="Helicase_ATP-bd"/>
</dbReference>
<organism evidence="1 2">
    <name type="scientific">Tessaracoccus flavus</name>
    <dbReference type="NCBI Taxonomy" id="1610493"/>
    <lineage>
        <taxon>Bacteria</taxon>
        <taxon>Bacillati</taxon>
        <taxon>Actinomycetota</taxon>
        <taxon>Actinomycetes</taxon>
        <taxon>Propionibacteriales</taxon>
        <taxon>Propionibacteriaceae</taxon>
        <taxon>Tessaracoccus</taxon>
    </lineage>
</organism>
<dbReference type="OrthoDB" id="9805617at2"/>
<dbReference type="GO" id="GO:0003676">
    <property type="term" value="F:nucleic acid binding"/>
    <property type="evidence" value="ECO:0007669"/>
    <property type="project" value="InterPro"/>
</dbReference>
<dbReference type="NCBIfam" id="TIGR01970">
    <property type="entry name" value="DEAH_box_HrpB"/>
    <property type="match status" value="1"/>
</dbReference>
<proteinExistence type="predicted"/>
<keyword evidence="1" id="KW-0067">ATP-binding</keyword>
<dbReference type="SUPFAM" id="SSF52540">
    <property type="entry name" value="P-loop containing nucleoside triphosphate hydrolases"/>
    <property type="match status" value="1"/>
</dbReference>
<dbReference type="InterPro" id="IPR001650">
    <property type="entry name" value="Helicase_C-like"/>
</dbReference>
<evidence type="ECO:0000313" key="1">
    <source>
        <dbReference type="EMBL" id="AQP44227.1"/>
    </source>
</evidence>
<dbReference type="PROSITE" id="PS00690">
    <property type="entry name" value="DEAH_ATP_HELICASE"/>
    <property type="match status" value="1"/>
</dbReference>
<keyword evidence="2" id="KW-1185">Reference proteome</keyword>
<dbReference type="PROSITE" id="PS51194">
    <property type="entry name" value="HELICASE_CTER"/>
    <property type="match status" value="1"/>
</dbReference>
<dbReference type="InterPro" id="IPR013689">
    <property type="entry name" value="RNA_helicase_ATP-dep_HrpB_C"/>
</dbReference>
<dbReference type="Pfam" id="PF00271">
    <property type="entry name" value="Helicase_C"/>
    <property type="match status" value="1"/>
</dbReference>
<keyword evidence="1" id="KW-0378">Hydrolase</keyword>
<dbReference type="Pfam" id="PF04408">
    <property type="entry name" value="WHD_HA2"/>
    <property type="match status" value="1"/>
</dbReference>
<dbReference type="STRING" id="1610493.RPIT_04870"/>
<reference evidence="1 2" key="1">
    <citation type="journal article" date="2016" name="Int. J. Syst. Evol. Microbiol.">
        <title>Tessaracoccus flavus sp. nov., isolated from the drainage system of a lindane-producing factory.</title>
        <authorList>
            <person name="Kumari R."/>
            <person name="Singh P."/>
            <person name="Schumann P."/>
            <person name="Lal R."/>
        </authorList>
    </citation>
    <scope>NUCLEOTIDE SEQUENCE [LARGE SCALE GENOMIC DNA]</scope>
    <source>
        <strain evidence="1 2">RP1T</strain>
    </source>
</reference>
<dbReference type="Pfam" id="PF08482">
    <property type="entry name" value="HrpB_C"/>
    <property type="match status" value="1"/>
</dbReference>
<dbReference type="SMART" id="SM00490">
    <property type="entry name" value="HELICc"/>
    <property type="match status" value="1"/>
</dbReference>
<dbReference type="InterPro" id="IPR048333">
    <property type="entry name" value="HA2_WH"/>
</dbReference>
<dbReference type="GO" id="GO:0005524">
    <property type="term" value="F:ATP binding"/>
    <property type="evidence" value="ECO:0007669"/>
    <property type="project" value="InterPro"/>
</dbReference>
<dbReference type="InterPro" id="IPR011545">
    <property type="entry name" value="DEAD/DEAH_box_helicase_dom"/>
</dbReference>
<keyword evidence="1" id="KW-0547">Nucleotide-binding</keyword>
<keyword evidence="1" id="KW-0347">Helicase</keyword>
<dbReference type="GO" id="GO:0004386">
    <property type="term" value="F:helicase activity"/>
    <property type="evidence" value="ECO:0007669"/>
    <property type="project" value="UniProtKB-KW"/>
</dbReference>
<accession>A0A1Q2CDQ5</accession>
<name>A0A1Q2CDQ5_9ACTN</name>
<dbReference type="Pfam" id="PF00270">
    <property type="entry name" value="DEAD"/>
    <property type="match status" value="1"/>
</dbReference>
<dbReference type="PIRSF" id="PIRSF005496">
    <property type="entry name" value="ATP_hel_hrpB"/>
    <property type="match status" value="1"/>
</dbReference>
<dbReference type="KEGG" id="tfl:RPIT_04870"/>
<dbReference type="InterPro" id="IPR010225">
    <property type="entry name" value="HrpB"/>
</dbReference>
<dbReference type="InterPro" id="IPR007502">
    <property type="entry name" value="Helicase-assoc_dom"/>
</dbReference>
<dbReference type="PANTHER" id="PTHR43519">
    <property type="entry name" value="ATP-DEPENDENT RNA HELICASE HRPB"/>
    <property type="match status" value="1"/>
</dbReference>
<dbReference type="Gene3D" id="1.20.120.1080">
    <property type="match status" value="1"/>
</dbReference>
<dbReference type="CDD" id="cd18791">
    <property type="entry name" value="SF2_C_RHA"/>
    <property type="match status" value="1"/>
</dbReference>
<dbReference type="Gene3D" id="3.40.50.300">
    <property type="entry name" value="P-loop containing nucleotide triphosphate hydrolases"/>
    <property type="match status" value="2"/>
</dbReference>
<dbReference type="InterPro" id="IPR002464">
    <property type="entry name" value="DNA/RNA_helicase_DEAH_CS"/>
</dbReference>
<dbReference type="InterPro" id="IPR027417">
    <property type="entry name" value="P-loop_NTPase"/>
</dbReference>
<dbReference type="PROSITE" id="PS51192">
    <property type="entry name" value="HELICASE_ATP_BIND_1"/>
    <property type="match status" value="1"/>
</dbReference>
<dbReference type="SMART" id="SM00487">
    <property type="entry name" value="DEXDc"/>
    <property type="match status" value="1"/>
</dbReference>
<protein>
    <submittedName>
        <fullName evidence="1">ATP-dependent helicase HrpB</fullName>
    </submittedName>
</protein>
<gene>
    <name evidence="1" type="ORF">RPIT_04870</name>
</gene>
<dbReference type="SMART" id="SM00847">
    <property type="entry name" value="HA2"/>
    <property type="match status" value="1"/>
</dbReference>
<dbReference type="RefSeq" id="WP_077341170.1">
    <property type="nucleotide sequence ID" value="NZ_CP019605.1"/>
</dbReference>
<sequence>MRKLAALVDDGASLPFASATAALRDAVTQRRLAVVEAPPGTGKTTLGPPTVAGCVHGRVIVTQPRRVAVRAAARRLADLTGTRVGDLIGFTVRGERAVTPQTKIEMVTPGVLLRRLLRDPSLEGVGAVVLDEVHERGLDTDLLVGLLAEVREMRPDLVLVAMSATVDAAGFASLLGGDTPAPVVSVPAVLFPLSEQWSPGPAPLGARGVAPEFLDHVAATVRTAFRERPDDGDLLVFLPGVREVRHVTGHLGLDAEVIELHGQVSPRAQDRAVSGRRPGDRPRVIVSTALAESSLTVAGVRVVVDAGLSREPRRDAGRGMSGLVTVRCSRSSADQRAGRAARQGAGTVWRCYDERTYGALRPDVTPETQTADLTGALLALAAWGAPRAEGLRLPTPLPAGPVREDEAVLTWLGAVDENGRITARGRRLAETPVSPRWARALVDGAPLVGSRNAAEYVAAAELGADGDLTDAIVALRAGRHPLSRQWREEASRLARLVADTPGHGEPPAATIVLAYPERVARRTADGAYLLASGTRAAAPAELAGHEWLAVAEVSRAAGNAAAGTGAIIRSGAPVTEATARSAAHELLVEEVRGEFAGGRVRARRVTALGAIELTSTPVPAAELDAGAVTTVVKERGLGVIGWSPDAEELRRRLAFLRREVGDPWPDVSDASLLDRLEEWLGPELARASRTGDLRAISLTAPLRRLVPWQVAARLDDLAPSRLAVPSGSTIRLSYPDAEHGGRVVCAVKLQECFGLASSPLLADGRVPVQFQLLSPAGRPLAVTDDLASFWSGPYAQVRAEMRGRYPKHPWPEDPWSATATARTKRRS</sequence>
<dbReference type="AlphaFoldDB" id="A0A1Q2CDQ5"/>